<accession>A0A084EFF0</accession>
<dbReference type="RefSeq" id="WP_155276479.1">
    <property type="nucleotide sequence ID" value="NZ_JGVR01000027.1"/>
</dbReference>
<evidence type="ECO:0000313" key="2">
    <source>
        <dbReference type="Proteomes" id="UP000028534"/>
    </source>
</evidence>
<proteinExistence type="predicted"/>
<dbReference type="AlphaFoldDB" id="A0A084EFF0"/>
<organism evidence="1 2">
    <name type="scientific">Sphingobium yanoikuyae</name>
    <name type="common">Sphingomonas yanoikuyae</name>
    <dbReference type="NCBI Taxonomy" id="13690"/>
    <lineage>
        <taxon>Bacteria</taxon>
        <taxon>Pseudomonadati</taxon>
        <taxon>Pseudomonadota</taxon>
        <taxon>Alphaproteobacteria</taxon>
        <taxon>Sphingomonadales</taxon>
        <taxon>Sphingomonadaceae</taxon>
        <taxon>Sphingobium</taxon>
    </lineage>
</organism>
<sequence length="82" mass="8879">MAKDWKPELTSFDPSDGTIIPLSVVFNEDGDCRTVSDHVDLMGDDDLSARLGNALLAAVKKSDPVAAAKIEELLRKDEGHAR</sequence>
<protein>
    <submittedName>
        <fullName evidence="1">Uncharacterized protein</fullName>
    </submittedName>
</protein>
<dbReference type="Proteomes" id="UP000028534">
    <property type="component" value="Unassembled WGS sequence"/>
</dbReference>
<reference evidence="1 2" key="1">
    <citation type="submission" date="2014-03" db="EMBL/GenBank/DDBJ databases">
        <title>Genome sequence of Sphingobium yanoikuyae B1.</title>
        <authorList>
            <person name="Gan H.M."/>
            <person name="Gan H.Y."/>
            <person name="Savka M.A."/>
        </authorList>
    </citation>
    <scope>NUCLEOTIDE SEQUENCE [LARGE SCALE GENOMIC DNA]</scope>
    <source>
        <strain evidence="1 2">B1</strain>
    </source>
</reference>
<name>A0A084EFF0_SPHYA</name>
<gene>
    <name evidence="1" type="ORF">CP98_03917</name>
</gene>
<comment type="caution">
    <text evidence="1">The sequence shown here is derived from an EMBL/GenBank/DDBJ whole genome shotgun (WGS) entry which is preliminary data.</text>
</comment>
<dbReference type="EMBL" id="JGVR01000027">
    <property type="protein sequence ID" value="KEZ16692.1"/>
    <property type="molecule type" value="Genomic_DNA"/>
</dbReference>
<dbReference type="PATRIC" id="fig|13690.10.peg.4024"/>
<evidence type="ECO:0000313" key="1">
    <source>
        <dbReference type="EMBL" id="KEZ16692.1"/>
    </source>
</evidence>